<dbReference type="Pfam" id="PF00005">
    <property type="entry name" value="ABC_tran"/>
    <property type="match status" value="1"/>
</dbReference>
<dbReference type="SUPFAM" id="SSF52540">
    <property type="entry name" value="P-loop containing nucleoside triphosphate hydrolases"/>
    <property type="match status" value="1"/>
</dbReference>
<evidence type="ECO:0000256" key="1">
    <source>
        <dbReference type="ARBA" id="ARBA00004202"/>
    </source>
</evidence>
<evidence type="ECO:0000313" key="8">
    <source>
        <dbReference type="Proteomes" id="UP001224674"/>
    </source>
</evidence>
<keyword evidence="3" id="KW-0547">Nucleotide-binding</keyword>
<keyword evidence="8" id="KW-1185">Reference proteome</keyword>
<dbReference type="InterPro" id="IPR003593">
    <property type="entry name" value="AAA+_ATPase"/>
</dbReference>
<dbReference type="PROSITE" id="PS50893">
    <property type="entry name" value="ABC_TRANSPORTER_2"/>
    <property type="match status" value="1"/>
</dbReference>
<reference evidence="7 8" key="1">
    <citation type="submission" date="2023-03" db="EMBL/GenBank/DDBJ databases">
        <title>Complete genome sequences of several Auritidibacter ignavus strains isolated from ear infections.</title>
        <authorList>
            <person name="Baehr T."/>
            <person name="Baumhoegger A.M."/>
        </authorList>
    </citation>
    <scope>NUCLEOTIDE SEQUENCE [LARGE SCALE GENOMIC DNA]</scope>
    <source>
        <strain evidence="7 8">BABAE-6</strain>
    </source>
</reference>
<evidence type="ECO:0000256" key="5">
    <source>
        <dbReference type="ARBA" id="ARBA00023251"/>
    </source>
</evidence>
<evidence type="ECO:0000256" key="2">
    <source>
        <dbReference type="ARBA" id="ARBA00022448"/>
    </source>
</evidence>
<proteinExistence type="predicted"/>
<organism evidence="7 8">
    <name type="scientific">Auritidibacter ignavus</name>
    <dbReference type="NCBI Taxonomy" id="678932"/>
    <lineage>
        <taxon>Bacteria</taxon>
        <taxon>Bacillati</taxon>
        <taxon>Actinomycetota</taxon>
        <taxon>Actinomycetes</taxon>
        <taxon>Micrococcales</taxon>
        <taxon>Micrococcaceae</taxon>
        <taxon>Auritidibacter</taxon>
    </lineage>
</organism>
<dbReference type="Proteomes" id="UP001224674">
    <property type="component" value="Chromosome"/>
</dbReference>
<dbReference type="Gene3D" id="3.40.50.300">
    <property type="entry name" value="P-loop containing nucleotide triphosphate hydrolases"/>
    <property type="match status" value="1"/>
</dbReference>
<keyword evidence="2" id="KW-0813">Transport</keyword>
<dbReference type="PANTHER" id="PTHR42711">
    <property type="entry name" value="ABC TRANSPORTER ATP-BINDING PROTEIN"/>
    <property type="match status" value="1"/>
</dbReference>
<dbReference type="InterPro" id="IPR050763">
    <property type="entry name" value="ABC_transporter_ATP-binding"/>
</dbReference>
<comment type="subcellular location">
    <subcellularLocation>
        <location evidence="1">Cell membrane</location>
        <topology evidence="1">Peripheral membrane protein</topology>
    </subcellularLocation>
</comment>
<feature type="domain" description="ABC transporter" evidence="6">
    <location>
        <begin position="11"/>
        <end position="243"/>
    </location>
</feature>
<protein>
    <submittedName>
        <fullName evidence="7">ABC transporter ATP-binding protein</fullName>
    </submittedName>
</protein>
<keyword evidence="5" id="KW-0046">Antibiotic resistance</keyword>
<dbReference type="SMART" id="SM00382">
    <property type="entry name" value="AAA"/>
    <property type="match status" value="1"/>
</dbReference>
<dbReference type="AlphaFoldDB" id="A0AAJ6AI57"/>
<evidence type="ECO:0000256" key="4">
    <source>
        <dbReference type="ARBA" id="ARBA00022840"/>
    </source>
</evidence>
<accession>A0AAJ6AI57</accession>
<dbReference type="RefSeq" id="WP_279675178.1">
    <property type="nucleotide sequence ID" value="NZ_CP122566.1"/>
</dbReference>
<evidence type="ECO:0000313" key="7">
    <source>
        <dbReference type="EMBL" id="WGH93906.1"/>
    </source>
</evidence>
<dbReference type="GO" id="GO:0005524">
    <property type="term" value="F:ATP binding"/>
    <property type="evidence" value="ECO:0007669"/>
    <property type="project" value="UniProtKB-KW"/>
</dbReference>
<dbReference type="EMBL" id="CP122566">
    <property type="protein sequence ID" value="WGH93906.1"/>
    <property type="molecule type" value="Genomic_DNA"/>
</dbReference>
<dbReference type="PANTHER" id="PTHR42711:SF19">
    <property type="entry name" value="DOXORUBICIN RESISTANCE ATP-BINDING PROTEIN DRRA"/>
    <property type="match status" value="1"/>
</dbReference>
<dbReference type="InterPro" id="IPR003439">
    <property type="entry name" value="ABC_transporter-like_ATP-bd"/>
</dbReference>
<dbReference type="GO" id="GO:0016887">
    <property type="term" value="F:ATP hydrolysis activity"/>
    <property type="evidence" value="ECO:0007669"/>
    <property type="project" value="InterPro"/>
</dbReference>
<dbReference type="GO" id="GO:0046677">
    <property type="term" value="P:response to antibiotic"/>
    <property type="evidence" value="ECO:0007669"/>
    <property type="project" value="UniProtKB-KW"/>
</dbReference>
<sequence>MLSSTPPSQPLLLEAITKTFQRGAVAANDAISLTFHPGELIALIGHNGAGKTTLLNQIVGTAKPTSGDIRYGTESLAKNPDLARRIASMMPQMHAPLTGVTPRQAITSIGRLRGLSGRDARCEASALINELDITPWQNVGGEKLSGGLRRLTSYAMAVIAPPPVLLIDEPTNDVDPTRRPLIWRNLRQLANAGHIIIVVTHNLLEVQRTADRYVLLQNGQVLIDSTPRQLSQQAQTTSLSVSVRSRTALTKTPSASRVHPIDDGQLRLDLEPQHIPGAVAWVLEQVEAGNVDSYVLAPASLESLYEGITNVR</sequence>
<name>A0AAJ6AI57_9MICC</name>
<dbReference type="InterPro" id="IPR027417">
    <property type="entry name" value="P-loop_NTPase"/>
</dbReference>
<dbReference type="GO" id="GO:0005886">
    <property type="term" value="C:plasma membrane"/>
    <property type="evidence" value="ECO:0007669"/>
    <property type="project" value="UniProtKB-SubCell"/>
</dbReference>
<gene>
    <name evidence="7" type="ORF">QDX21_03650</name>
</gene>
<evidence type="ECO:0000256" key="3">
    <source>
        <dbReference type="ARBA" id="ARBA00022741"/>
    </source>
</evidence>
<evidence type="ECO:0000259" key="6">
    <source>
        <dbReference type="PROSITE" id="PS50893"/>
    </source>
</evidence>
<keyword evidence="4 7" id="KW-0067">ATP-binding</keyword>